<evidence type="ECO:0000313" key="2">
    <source>
        <dbReference type="EMBL" id="CAA9539655.1"/>
    </source>
</evidence>
<feature type="compositionally biased region" description="Low complexity" evidence="1">
    <location>
        <begin position="85"/>
        <end position="107"/>
    </location>
</feature>
<name>A0A6J4U3F6_9ACTN</name>
<proteinExistence type="predicted"/>
<sequence length="131" mass="12616">GPARRDRRRRRRAGTPVPTAVAAAAARPLDRGPPGGRRRPGRLEPRRLAGGQPGTHVPVRGPGPGPGPPARGALGPGGRHGGAPGAARRGTALAAPGDGAPLAAGGPAPAPHGPGAVAGGGAAGHRRVGRI</sequence>
<protein>
    <submittedName>
        <fullName evidence="2">Uncharacterized protein</fullName>
    </submittedName>
</protein>
<feature type="compositionally biased region" description="Gly residues" evidence="1">
    <location>
        <begin position="74"/>
        <end position="84"/>
    </location>
</feature>
<feature type="region of interest" description="Disordered" evidence="1">
    <location>
        <begin position="1"/>
        <end position="131"/>
    </location>
</feature>
<organism evidence="2">
    <name type="scientific">uncultured Thermoleophilia bacterium</name>
    <dbReference type="NCBI Taxonomy" id="1497501"/>
    <lineage>
        <taxon>Bacteria</taxon>
        <taxon>Bacillati</taxon>
        <taxon>Actinomycetota</taxon>
        <taxon>Thermoleophilia</taxon>
        <taxon>environmental samples</taxon>
    </lineage>
</organism>
<feature type="compositionally biased region" description="Low complexity" evidence="1">
    <location>
        <begin position="48"/>
        <end position="60"/>
    </location>
</feature>
<evidence type="ECO:0000256" key="1">
    <source>
        <dbReference type="SAM" id="MobiDB-lite"/>
    </source>
</evidence>
<feature type="non-terminal residue" evidence="2">
    <location>
        <position position="1"/>
    </location>
</feature>
<dbReference type="AlphaFoldDB" id="A0A6J4U3F6"/>
<accession>A0A6J4U3F6</accession>
<reference evidence="2" key="1">
    <citation type="submission" date="2020-02" db="EMBL/GenBank/DDBJ databases">
        <authorList>
            <person name="Meier V. D."/>
        </authorList>
    </citation>
    <scope>NUCLEOTIDE SEQUENCE</scope>
    <source>
        <strain evidence="2">AVDCRST_MAG79</strain>
    </source>
</reference>
<feature type="non-terminal residue" evidence="2">
    <location>
        <position position="131"/>
    </location>
</feature>
<gene>
    <name evidence="2" type="ORF">AVDCRST_MAG79-1735</name>
</gene>
<feature type="compositionally biased region" description="Basic residues" evidence="1">
    <location>
        <begin position="1"/>
        <end position="13"/>
    </location>
</feature>
<dbReference type="EMBL" id="CADCWC010000261">
    <property type="protein sequence ID" value="CAA9539655.1"/>
    <property type="molecule type" value="Genomic_DNA"/>
</dbReference>
<feature type="compositionally biased region" description="Low complexity" evidence="1">
    <location>
        <begin position="14"/>
        <end position="27"/>
    </location>
</feature>